<keyword evidence="2" id="KW-1185">Reference proteome</keyword>
<evidence type="ECO:0000313" key="2">
    <source>
        <dbReference type="Proteomes" id="UP000279968"/>
    </source>
</evidence>
<name>A0A3A9ZN35_9ACTN</name>
<evidence type="ECO:0000313" key="1">
    <source>
        <dbReference type="EMBL" id="RKN49710.1"/>
    </source>
</evidence>
<protein>
    <submittedName>
        <fullName evidence="1">Uncharacterized protein</fullName>
    </submittedName>
</protein>
<sequence>MALQSLVRSQRVVAALAAALLVLAGLTSCSPVRKGITGLTVDVDGTPLAAVAWCAERPPDVVALLTEPGAVSPASSGIATPSPIWTSALLVHRSYAVPREATSPTTVPLVDFPRQSATDPDAAFRMYAAAEDNSFTSVPVYFRLGELAVLKPGSVIITAWNNGDQVQQSITLEELARRVHDLGECAP</sequence>
<proteinExistence type="predicted"/>
<dbReference type="Proteomes" id="UP000279968">
    <property type="component" value="Unassembled WGS sequence"/>
</dbReference>
<reference evidence="1 2" key="1">
    <citation type="journal article" date="2015" name="Int. J. Syst. Evol. Microbiol.">
        <title>Micromonospora costi sp. nov., isolated from a leaf of Costus speciosus.</title>
        <authorList>
            <person name="Thawai C."/>
        </authorList>
    </citation>
    <scope>NUCLEOTIDE SEQUENCE [LARGE SCALE GENOMIC DNA]</scope>
    <source>
        <strain evidence="1 2">CS1-12</strain>
    </source>
</reference>
<dbReference type="AlphaFoldDB" id="A0A3A9ZN35"/>
<organism evidence="1 2">
    <name type="scientific">Micromonospora costi</name>
    <dbReference type="NCBI Taxonomy" id="1530042"/>
    <lineage>
        <taxon>Bacteria</taxon>
        <taxon>Bacillati</taxon>
        <taxon>Actinomycetota</taxon>
        <taxon>Actinomycetes</taxon>
        <taxon>Micromonosporales</taxon>
        <taxon>Micromonosporaceae</taxon>
        <taxon>Micromonospora</taxon>
    </lineage>
</organism>
<accession>A0A3A9ZN35</accession>
<gene>
    <name evidence="1" type="ORF">D7193_32320</name>
</gene>
<comment type="caution">
    <text evidence="1">The sequence shown here is derived from an EMBL/GenBank/DDBJ whole genome shotgun (WGS) entry which is preliminary data.</text>
</comment>
<dbReference type="EMBL" id="RBAN01000012">
    <property type="protein sequence ID" value="RKN49710.1"/>
    <property type="molecule type" value="Genomic_DNA"/>
</dbReference>
<dbReference type="RefSeq" id="WP_120783469.1">
    <property type="nucleotide sequence ID" value="NZ_JBHLUP010000008.1"/>
</dbReference>
<dbReference type="OrthoDB" id="3538778at2"/>